<accession>A0A381T405</accession>
<dbReference type="InterPro" id="IPR016166">
    <property type="entry name" value="FAD-bd_PCMH"/>
</dbReference>
<dbReference type="PANTHER" id="PTHR11748">
    <property type="entry name" value="D-LACTATE DEHYDROGENASE"/>
    <property type="match status" value="1"/>
</dbReference>
<dbReference type="AlphaFoldDB" id="A0A381T405"/>
<dbReference type="InterPro" id="IPR016167">
    <property type="entry name" value="FAD-bd_PCMH_sub1"/>
</dbReference>
<evidence type="ECO:0000259" key="2">
    <source>
        <dbReference type="PROSITE" id="PS51387"/>
    </source>
</evidence>
<feature type="non-terminal residue" evidence="3">
    <location>
        <position position="186"/>
    </location>
</feature>
<reference evidence="3" key="1">
    <citation type="submission" date="2018-05" db="EMBL/GenBank/DDBJ databases">
        <authorList>
            <person name="Lanie J.A."/>
            <person name="Ng W.-L."/>
            <person name="Kazmierczak K.M."/>
            <person name="Andrzejewski T.M."/>
            <person name="Davidsen T.M."/>
            <person name="Wayne K.J."/>
            <person name="Tettelin H."/>
            <person name="Glass J.I."/>
            <person name="Rusch D."/>
            <person name="Podicherti R."/>
            <person name="Tsui H.-C.T."/>
            <person name="Winkler M.E."/>
        </authorList>
    </citation>
    <scope>NUCLEOTIDE SEQUENCE</scope>
</reference>
<comment type="similarity">
    <text evidence="1">Belongs to the FAD-binding oxidoreductase/transferase type 4 family.</text>
</comment>
<feature type="domain" description="FAD-binding PCMH-type" evidence="2">
    <location>
        <begin position="21"/>
        <end position="185"/>
    </location>
</feature>
<organism evidence="3">
    <name type="scientific">marine metagenome</name>
    <dbReference type="NCBI Taxonomy" id="408172"/>
    <lineage>
        <taxon>unclassified sequences</taxon>
        <taxon>metagenomes</taxon>
        <taxon>ecological metagenomes</taxon>
    </lineage>
</organism>
<dbReference type="GO" id="GO:0004458">
    <property type="term" value="F:D-lactate dehydrogenase (cytochrome) activity"/>
    <property type="evidence" value="ECO:0007669"/>
    <property type="project" value="TreeGrafter"/>
</dbReference>
<protein>
    <recommendedName>
        <fullName evidence="2">FAD-binding PCMH-type domain-containing protein</fullName>
    </recommendedName>
</protein>
<dbReference type="InterPro" id="IPR036318">
    <property type="entry name" value="FAD-bd_PCMH-like_sf"/>
</dbReference>
<dbReference type="EMBL" id="UINC01003931">
    <property type="protein sequence ID" value="SVA10444.1"/>
    <property type="molecule type" value="Genomic_DNA"/>
</dbReference>
<dbReference type="GO" id="GO:0071949">
    <property type="term" value="F:FAD binding"/>
    <property type="evidence" value="ECO:0007669"/>
    <property type="project" value="InterPro"/>
</dbReference>
<dbReference type="PANTHER" id="PTHR11748:SF111">
    <property type="entry name" value="D-LACTATE DEHYDROGENASE, MITOCHONDRIAL-RELATED"/>
    <property type="match status" value="1"/>
</dbReference>
<gene>
    <name evidence="3" type="ORF">METZ01_LOCUS63298</name>
</gene>
<dbReference type="GO" id="GO:0008720">
    <property type="term" value="F:D-lactate dehydrogenase (NAD+) activity"/>
    <property type="evidence" value="ECO:0007669"/>
    <property type="project" value="TreeGrafter"/>
</dbReference>
<dbReference type="InterPro" id="IPR016169">
    <property type="entry name" value="FAD-bd_PCMH_sub2"/>
</dbReference>
<dbReference type="Pfam" id="PF01565">
    <property type="entry name" value="FAD_binding_4"/>
    <property type="match status" value="1"/>
</dbReference>
<proteinExistence type="inferred from homology"/>
<evidence type="ECO:0000256" key="1">
    <source>
        <dbReference type="ARBA" id="ARBA00008000"/>
    </source>
</evidence>
<dbReference type="SUPFAM" id="SSF56176">
    <property type="entry name" value="FAD-binding/transporter-associated domain-like"/>
    <property type="match status" value="1"/>
</dbReference>
<dbReference type="Gene3D" id="3.30.43.10">
    <property type="entry name" value="Uridine Diphospho-n-acetylenolpyruvylglucosamine Reductase, domain 2"/>
    <property type="match status" value="1"/>
</dbReference>
<feature type="non-terminal residue" evidence="3">
    <location>
        <position position="1"/>
    </location>
</feature>
<dbReference type="GO" id="GO:1903457">
    <property type="term" value="P:lactate catabolic process"/>
    <property type="evidence" value="ECO:0007669"/>
    <property type="project" value="TreeGrafter"/>
</dbReference>
<evidence type="ECO:0000313" key="3">
    <source>
        <dbReference type="EMBL" id="SVA10444.1"/>
    </source>
</evidence>
<name>A0A381T405_9ZZZZ</name>
<sequence>MIRKNRQETIAPYLKDASNYSGGAAKEVLIPENLVEIAEFLKNDSRPVTIAGAGTGLNASRIPSEGVIISLERFDEIETVENGEVWLGPAATLAELQEHLKNSGWFYPPNPTETNASIGGTLATNASGSRSYKYGVTRDFIRAVECILADGRKVLLKRGHKISDPLCMDDGSKIIFPEIVYTSPNC</sequence>
<dbReference type="PROSITE" id="PS51387">
    <property type="entry name" value="FAD_PCMH"/>
    <property type="match status" value="1"/>
</dbReference>
<dbReference type="InterPro" id="IPR006094">
    <property type="entry name" value="Oxid_FAD_bind_N"/>
</dbReference>
<dbReference type="Gene3D" id="3.30.465.10">
    <property type="match status" value="1"/>
</dbReference>